<organism evidence="2 3">
    <name type="scientific">Arsenicibacter rosenii</name>
    <dbReference type="NCBI Taxonomy" id="1750698"/>
    <lineage>
        <taxon>Bacteria</taxon>
        <taxon>Pseudomonadati</taxon>
        <taxon>Bacteroidota</taxon>
        <taxon>Cytophagia</taxon>
        <taxon>Cytophagales</taxon>
        <taxon>Spirosomataceae</taxon>
        <taxon>Arsenicibacter</taxon>
    </lineage>
</organism>
<dbReference type="InterPro" id="IPR025924">
    <property type="entry name" value="YHYH_dom"/>
</dbReference>
<dbReference type="RefSeq" id="WP_071501192.1">
    <property type="nucleotide sequence ID" value="NZ_MORL01000001.1"/>
</dbReference>
<feature type="domain" description="YHYH" evidence="1">
    <location>
        <begin position="225"/>
        <end position="319"/>
    </location>
</feature>
<dbReference type="AlphaFoldDB" id="A0A1S2VPL3"/>
<proteinExistence type="predicted"/>
<dbReference type="Proteomes" id="UP000181790">
    <property type="component" value="Unassembled WGS sequence"/>
</dbReference>
<gene>
    <name evidence="2" type="ORF">BLX24_00835</name>
</gene>
<dbReference type="OrthoDB" id="9797506at2"/>
<accession>A0A1S2VPL3</accession>
<dbReference type="Pfam" id="PF14240">
    <property type="entry name" value="YHYH"/>
    <property type="match status" value="1"/>
</dbReference>
<protein>
    <recommendedName>
        <fullName evidence="1">YHYH domain-containing protein</fullName>
    </recommendedName>
</protein>
<dbReference type="EMBL" id="MORL01000001">
    <property type="protein sequence ID" value="OIN60692.1"/>
    <property type="molecule type" value="Genomic_DNA"/>
</dbReference>
<sequence>MKEFIFRSIAAASILCFLSIPGNGHTGGHTVSGSEIYLLNGKPVSGHVLMCRNDSIFLEQADGHITGWPLSRFDGVSQRPLRETKARLARLNQSAHTADRFFRNSPNARAFGLLTGWCCLVLISLRYFRLTGINRLLLTGGSLVVLYACKTSNTGTPTPVPVTGSDPAVIDKVFAPFKPQVSTRYDNTYFYVESTGMPDHPMMTGITSWQQQVPVPQNYTGTNAWSIPLKPELATSPLSLKTNFMKGAVAIAPNGIPVFNPLNNRGEDAFAIGELDQWGGHCGRADDYHYHIVPLHFEKTAGSNPIAMALDGFAIYGSKEPDGRPMQPLDEYHGHMLNNTYHYHATTTYPYFMAAMRGKVMVDPATAAPENQIIPQARTTAIRPAGEPLRGAAITGFTSVSVNAWSLEYTLAGQKGFVNYRWDDKGVYTFTFISPDGKTTTASYVKK</sequence>
<keyword evidence="3" id="KW-1185">Reference proteome</keyword>
<evidence type="ECO:0000313" key="3">
    <source>
        <dbReference type="Proteomes" id="UP000181790"/>
    </source>
</evidence>
<comment type="caution">
    <text evidence="2">The sequence shown here is derived from an EMBL/GenBank/DDBJ whole genome shotgun (WGS) entry which is preliminary data.</text>
</comment>
<evidence type="ECO:0000313" key="2">
    <source>
        <dbReference type="EMBL" id="OIN60692.1"/>
    </source>
</evidence>
<name>A0A1S2VPL3_9BACT</name>
<evidence type="ECO:0000259" key="1">
    <source>
        <dbReference type="Pfam" id="PF14240"/>
    </source>
</evidence>
<reference evidence="2 3" key="1">
    <citation type="submission" date="2016-10" db="EMBL/GenBank/DDBJ databases">
        <title>Arsenicibacter rosenii gen. nov., sp. nov., an efficient arsenic-methylating bacterium isolated from an arsenic-contaminated paddy soil.</title>
        <authorList>
            <person name="Huang K."/>
        </authorList>
    </citation>
    <scope>NUCLEOTIDE SEQUENCE [LARGE SCALE GENOMIC DNA]</scope>
    <source>
        <strain evidence="2 3">SM-1</strain>
    </source>
</reference>